<feature type="compositionally biased region" description="Basic and acidic residues" evidence="1">
    <location>
        <begin position="1"/>
        <end position="16"/>
    </location>
</feature>
<dbReference type="AlphaFoldDB" id="A0AAQ3UFH7"/>
<feature type="compositionally biased region" description="Basic residues" evidence="1">
    <location>
        <begin position="310"/>
        <end position="324"/>
    </location>
</feature>
<protein>
    <submittedName>
        <fullName evidence="2">Uncharacterized protein</fullName>
    </submittedName>
</protein>
<accession>A0AAQ3UFH7</accession>
<dbReference type="EMBL" id="CP144752">
    <property type="protein sequence ID" value="WVZ89197.1"/>
    <property type="molecule type" value="Genomic_DNA"/>
</dbReference>
<feature type="non-terminal residue" evidence="2">
    <location>
        <position position="1"/>
    </location>
</feature>
<feature type="compositionally biased region" description="Low complexity" evidence="1">
    <location>
        <begin position="108"/>
        <end position="128"/>
    </location>
</feature>
<evidence type="ECO:0000313" key="2">
    <source>
        <dbReference type="EMBL" id="WVZ89197.1"/>
    </source>
</evidence>
<keyword evidence="3" id="KW-1185">Reference proteome</keyword>
<dbReference type="PANTHER" id="PTHR36707">
    <property type="entry name" value="T20M3.17 PROTEIN"/>
    <property type="match status" value="1"/>
</dbReference>
<dbReference type="Proteomes" id="UP001341281">
    <property type="component" value="Chromosome 08"/>
</dbReference>
<reference evidence="2 3" key="1">
    <citation type="submission" date="2024-02" db="EMBL/GenBank/DDBJ databases">
        <title>High-quality chromosome-scale genome assembly of Pensacola bahiagrass (Paspalum notatum Flugge var. saurae).</title>
        <authorList>
            <person name="Vega J.M."/>
            <person name="Podio M."/>
            <person name="Orjuela J."/>
            <person name="Siena L.A."/>
            <person name="Pessino S.C."/>
            <person name="Combes M.C."/>
            <person name="Mariac C."/>
            <person name="Albertini E."/>
            <person name="Pupilli F."/>
            <person name="Ortiz J.P.A."/>
            <person name="Leblanc O."/>
        </authorList>
    </citation>
    <scope>NUCLEOTIDE SEQUENCE [LARGE SCALE GENOMIC DNA]</scope>
    <source>
        <strain evidence="2">R1</strain>
        <tissue evidence="2">Leaf</tissue>
    </source>
</reference>
<proteinExistence type="predicted"/>
<feature type="region of interest" description="Disordered" evidence="1">
    <location>
        <begin position="297"/>
        <end position="324"/>
    </location>
</feature>
<feature type="region of interest" description="Disordered" evidence="1">
    <location>
        <begin position="108"/>
        <end position="138"/>
    </location>
</feature>
<dbReference type="PANTHER" id="PTHR36707:SF1">
    <property type="entry name" value="T20M3.17 PROTEIN"/>
    <property type="match status" value="1"/>
</dbReference>
<sequence>NRLNRGRTEEEKEAEQKGVVASPDSGTHDFDGSELIHDQFMTHLTLSSSNYLVMNGEETTTSRSPDKTVPSAILNWPIKTVRKDDTEEAIKWRLEKNGFPILLSDSEWGDSSNDSSHSEQSSIISTPSTPFTVQSDTQSEDLDRTDIWVSSLNLDAEDCALLPVNEQFPDIFSYDFPSPSFCAVRRLQFGPSSSNTGTSQRNEATDPDEPIFWPFEQTSYHSPEIDKFLSVSPRRNTMDIGYAEVRQLNPVLQRLHNNKLSSLKKSVEMHRGTTGLDAKGTKASYQAKIHKVPAVPSRLSRTTKASASSSHHHVPSIYQKRRPPHLTLDVPRKVSSRQLQEDQFIKLIEAGDNQNLADKKSQIEEMIGLDEFNGHEGICSDLSAYQFSLWLSPR</sequence>
<gene>
    <name evidence="2" type="ORF">U9M48_035629</name>
</gene>
<name>A0AAQ3UFH7_PASNO</name>
<evidence type="ECO:0000256" key="1">
    <source>
        <dbReference type="SAM" id="MobiDB-lite"/>
    </source>
</evidence>
<evidence type="ECO:0000313" key="3">
    <source>
        <dbReference type="Proteomes" id="UP001341281"/>
    </source>
</evidence>
<organism evidence="2 3">
    <name type="scientific">Paspalum notatum var. saurae</name>
    <dbReference type="NCBI Taxonomy" id="547442"/>
    <lineage>
        <taxon>Eukaryota</taxon>
        <taxon>Viridiplantae</taxon>
        <taxon>Streptophyta</taxon>
        <taxon>Embryophyta</taxon>
        <taxon>Tracheophyta</taxon>
        <taxon>Spermatophyta</taxon>
        <taxon>Magnoliopsida</taxon>
        <taxon>Liliopsida</taxon>
        <taxon>Poales</taxon>
        <taxon>Poaceae</taxon>
        <taxon>PACMAD clade</taxon>
        <taxon>Panicoideae</taxon>
        <taxon>Andropogonodae</taxon>
        <taxon>Paspaleae</taxon>
        <taxon>Paspalinae</taxon>
        <taxon>Paspalum</taxon>
    </lineage>
</organism>
<feature type="region of interest" description="Disordered" evidence="1">
    <location>
        <begin position="1"/>
        <end position="32"/>
    </location>
</feature>